<evidence type="ECO:0000256" key="1">
    <source>
        <dbReference type="ARBA" id="ARBA00000085"/>
    </source>
</evidence>
<dbReference type="PROSITE" id="PS50110">
    <property type="entry name" value="RESPONSE_REGULATORY"/>
    <property type="match status" value="1"/>
</dbReference>
<evidence type="ECO:0000259" key="9">
    <source>
        <dbReference type="PROSITE" id="PS50110"/>
    </source>
</evidence>
<dbReference type="SUPFAM" id="SSF47384">
    <property type="entry name" value="Homodimeric domain of signal transducing histidine kinase"/>
    <property type="match status" value="1"/>
</dbReference>
<comment type="subcellular location">
    <subcellularLocation>
        <location evidence="2">Cell inner membrane</location>
        <topology evidence="2">Multi-pass membrane protein</topology>
    </subcellularLocation>
</comment>
<dbReference type="InterPro" id="IPR004358">
    <property type="entry name" value="Sig_transdc_His_kin-like_C"/>
</dbReference>
<evidence type="ECO:0000256" key="2">
    <source>
        <dbReference type="ARBA" id="ARBA00004429"/>
    </source>
</evidence>
<feature type="domain" description="Histidine kinase" evidence="8">
    <location>
        <begin position="175"/>
        <end position="395"/>
    </location>
</feature>
<dbReference type="Pfam" id="PF00072">
    <property type="entry name" value="Response_reg"/>
    <property type="match status" value="1"/>
</dbReference>
<dbReference type="Pfam" id="PF00512">
    <property type="entry name" value="HisKA"/>
    <property type="match status" value="1"/>
</dbReference>
<dbReference type="InterPro" id="IPR003594">
    <property type="entry name" value="HATPase_dom"/>
</dbReference>
<dbReference type="FunFam" id="3.30.565.10:FF:000006">
    <property type="entry name" value="Sensor histidine kinase WalK"/>
    <property type="match status" value="1"/>
</dbReference>
<dbReference type="CDD" id="cd00082">
    <property type="entry name" value="HisKA"/>
    <property type="match status" value="1"/>
</dbReference>
<dbReference type="CDD" id="cd00075">
    <property type="entry name" value="HATPase"/>
    <property type="match status" value="1"/>
</dbReference>
<keyword evidence="4 7" id="KW-0597">Phosphoprotein</keyword>
<evidence type="ECO:0000256" key="5">
    <source>
        <dbReference type="ARBA" id="ARBA00022679"/>
    </source>
</evidence>
<reference evidence="10" key="2">
    <citation type="submission" date="2020-09" db="EMBL/GenBank/DDBJ databases">
        <authorList>
            <person name="Sun Q."/>
            <person name="Zhou Y."/>
        </authorList>
    </citation>
    <scope>NUCLEOTIDE SEQUENCE</scope>
    <source>
        <strain evidence="10">CGMCC 1.15322</strain>
    </source>
</reference>
<feature type="modified residue" description="4-aspartylphosphate" evidence="7">
    <location>
        <position position="57"/>
    </location>
</feature>
<evidence type="ECO:0000256" key="3">
    <source>
        <dbReference type="ARBA" id="ARBA00012438"/>
    </source>
</evidence>
<comment type="caution">
    <text evidence="10">The sequence shown here is derived from an EMBL/GenBank/DDBJ whole genome shotgun (WGS) entry which is preliminary data.</text>
</comment>
<dbReference type="InterPro" id="IPR036890">
    <property type="entry name" value="HATPase_C_sf"/>
</dbReference>
<dbReference type="Gene3D" id="3.40.50.2300">
    <property type="match status" value="1"/>
</dbReference>
<dbReference type="InterPro" id="IPR011006">
    <property type="entry name" value="CheY-like_superfamily"/>
</dbReference>
<name>A0A916SFA5_9BURK</name>
<protein>
    <recommendedName>
        <fullName evidence="3">histidine kinase</fullName>
        <ecNumber evidence="3">2.7.13.3</ecNumber>
    </recommendedName>
</protein>
<evidence type="ECO:0000259" key="8">
    <source>
        <dbReference type="PROSITE" id="PS50109"/>
    </source>
</evidence>
<dbReference type="Pfam" id="PF02518">
    <property type="entry name" value="HATPase_c"/>
    <property type="match status" value="1"/>
</dbReference>
<dbReference type="PANTHER" id="PTHR43547:SF2">
    <property type="entry name" value="HYBRID SIGNAL TRANSDUCTION HISTIDINE KINASE C"/>
    <property type="match status" value="1"/>
</dbReference>
<evidence type="ECO:0000256" key="6">
    <source>
        <dbReference type="ARBA" id="ARBA00022777"/>
    </source>
</evidence>
<dbReference type="InterPro" id="IPR001789">
    <property type="entry name" value="Sig_transdc_resp-reg_receiver"/>
</dbReference>
<dbReference type="InterPro" id="IPR005467">
    <property type="entry name" value="His_kinase_dom"/>
</dbReference>
<dbReference type="InterPro" id="IPR003661">
    <property type="entry name" value="HisK_dim/P_dom"/>
</dbReference>
<dbReference type="PROSITE" id="PS50109">
    <property type="entry name" value="HIS_KIN"/>
    <property type="match status" value="1"/>
</dbReference>
<keyword evidence="11" id="KW-1185">Reference proteome</keyword>
<dbReference type="Proteomes" id="UP000620596">
    <property type="component" value="Unassembled WGS sequence"/>
</dbReference>
<dbReference type="SMART" id="SM00387">
    <property type="entry name" value="HATPase_c"/>
    <property type="match status" value="1"/>
</dbReference>
<dbReference type="AlphaFoldDB" id="A0A916SFA5"/>
<dbReference type="Gene3D" id="1.10.287.130">
    <property type="match status" value="1"/>
</dbReference>
<dbReference type="SMART" id="SM00448">
    <property type="entry name" value="REC"/>
    <property type="match status" value="1"/>
</dbReference>
<evidence type="ECO:0000313" key="10">
    <source>
        <dbReference type="EMBL" id="GGA98074.1"/>
    </source>
</evidence>
<gene>
    <name evidence="10" type="ORF">GCM10011496_18960</name>
</gene>
<dbReference type="RefSeq" id="WP_188708167.1">
    <property type="nucleotide sequence ID" value="NZ_BMIG01000005.1"/>
</dbReference>
<dbReference type="PANTHER" id="PTHR43547">
    <property type="entry name" value="TWO-COMPONENT HISTIDINE KINASE"/>
    <property type="match status" value="1"/>
</dbReference>
<evidence type="ECO:0000256" key="4">
    <source>
        <dbReference type="ARBA" id="ARBA00022553"/>
    </source>
</evidence>
<evidence type="ECO:0000256" key="7">
    <source>
        <dbReference type="PROSITE-ProRule" id="PRU00169"/>
    </source>
</evidence>
<organism evidence="10 11">
    <name type="scientific">Polaromonas eurypsychrophila</name>
    <dbReference type="NCBI Taxonomy" id="1614635"/>
    <lineage>
        <taxon>Bacteria</taxon>
        <taxon>Pseudomonadati</taxon>
        <taxon>Pseudomonadota</taxon>
        <taxon>Betaproteobacteria</taxon>
        <taxon>Burkholderiales</taxon>
        <taxon>Comamonadaceae</taxon>
        <taxon>Polaromonas</taxon>
    </lineage>
</organism>
<dbReference type="GO" id="GO:0000155">
    <property type="term" value="F:phosphorelay sensor kinase activity"/>
    <property type="evidence" value="ECO:0007669"/>
    <property type="project" value="InterPro"/>
</dbReference>
<proteinExistence type="predicted"/>
<dbReference type="SUPFAM" id="SSF55874">
    <property type="entry name" value="ATPase domain of HSP90 chaperone/DNA topoisomerase II/histidine kinase"/>
    <property type="match status" value="1"/>
</dbReference>
<dbReference type="PRINTS" id="PR00344">
    <property type="entry name" value="BCTRLSENSOR"/>
</dbReference>
<keyword evidence="6 10" id="KW-0418">Kinase</keyword>
<dbReference type="SUPFAM" id="SSF52172">
    <property type="entry name" value="CheY-like"/>
    <property type="match status" value="1"/>
</dbReference>
<dbReference type="Gene3D" id="3.30.565.10">
    <property type="entry name" value="Histidine kinase-like ATPase, C-terminal domain"/>
    <property type="match status" value="1"/>
</dbReference>
<feature type="domain" description="Response regulatory" evidence="9">
    <location>
        <begin position="8"/>
        <end position="125"/>
    </location>
</feature>
<accession>A0A916SFA5</accession>
<dbReference type="EMBL" id="BMIG01000005">
    <property type="protein sequence ID" value="GGA98074.1"/>
    <property type="molecule type" value="Genomic_DNA"/>
</dbReference>
<dbReference type="GO" id="GO:0005886">
    <property type="term" value="C:plasma membrane"/>
    <property type="evidence" value="ECO:0007669"/>
    <property type="project" value="UniProtKB-SubCell"/>
</dbReference>
<comment type="catalytic activity">
    <reaction evidence="1">
        <text>ATP + protein L-histidine = ADP + protein N-phospho-L-histidine.</text>
        <dbReference type="EC" id="2.7.13.3"/>
    </reaction>
</comment>
<dbReference type="EC" id="2.7.13.3" evidence="3"/>
<keyword evidence="5" id="KW-0808">Transferase</keyword>
<sequence length="404" mass="44975">MSEENTTRILIVDDLAENLLALNALIRQDDRTIFQASRGEDALNLLLEHEFALAILDVQMPGMNGFELAKLMRSTEKTRQIPIIFVSAAGKESNYAFTGYETGAVDFLYKPLDIAAVRGKVSVFVELYCQRREVRRQVQALEKSRHEQQILLAQLQATEGELRKALRMRDDFMSMAAHELRTPLNTMFLETQLRKMQLARGQEQIFDTPYLHTMVAKDQRQIQSMVRLIDDMLDASRIRSNRLSIRPVQVELTGLLARVVDNLSNQAADAGTTITLQAHPPVTGLWDAFRIEQVAINLLTNALRYGRGKPVKVSLHALPGSVRMDVCDQGMGIPEAAQQRIFEQFERVTGNDGIGGLGLGLYITRQLVEAHGGSISVQSKPGEGSVFSITLPLQPPVEPALAAD</sequence>
<dbReference type="InterPro" id="IPR036097">
    <property type="entry name" value="HisK_dim/P_sf"/>
</dbReference>
<dbReference type="SMART" id="SM00388">
    <property type="entry name" value="HisKA"/>
    <property type="match status" value="1"/>
</dbReference>
<reference evidence="10" key="1">
    <citation type="journal article" date="2014" name="Int. J. Syst. Evol. Microbiol.">
        <title>Complete genome sequence of Corynebacterium casei LMG S-19264T (=DSM 44701T), isolated from a smear-ripened cheese.</title>
        <authorList>
            <consortium name="US DOE Joint Genome Institute (JGI-PGF)"/>
            <person name="Walter F."/>
            <person name="Albersmeier A."/>
            <person name="Kalinowski J."/>
            <person name="Ruckert C."/>
        </authorList>
    </citation>
    <scope>NUCLEOTIDE SEQUENCE</scope>
    <source>
        <strain evidence="10">CGMCC 1.15322</strain>
    </source>
</reference>
<evidence type="ECO:0000313" key="11">
    <source>
        <dbReference type="Proteomes" id="UP000620596"/>
    </source>
</evidence>